<sequence length="72" mass="8127">MKTLGPYKGFQGSIEKSVEDDCFYGKILDVLDLVLYESASIKDLEKAFQKAVDEYLEDCISAGKEIVRTDEQ</sequence>
<gene>
    <name evidence="1" type="ORF">HMPREF9439_01006</name>
</gene>
<dbReference type="HOGENOM" id="CLU_134927_2_1_4"/>
<dbReference type="AlphaFoldDB" id="F3QJA5"/>
<dbReference type="GeneID" id="43348468"/>
<reference evidence="1 2" key="1">
    <citation type="submission" date="2011-02" db="EMBL/GenBank/DDBJ databases">
        <authorList>
            <person name="Weinstock G."/>
            <person name="Sodergren E."/>
            <person name="Clifton S."/>
            <person name="Fulton L."/>
            <person name="Fulton B."/>
            <person name="Courtney L."/>
            <person name="Fronick C."/>
            <person name="Harrison M."/>
            <person name="Strong C."/>
            <person name="Farmer C."/>
            <person name="Delahaunty K."/>
            <person name="Markovic C."/>
            <person name="Hall O."/>
            <person name="Minx P."/>
            <person name="Tomlinson C."/>
            <person name="Mitreva M."/>
            <person name="Hou S."/>
            <person name="Chen J."/>
            <person name="Wollam A."/>
            <person name="Pepin K.H."/>
            <person name="Johnson M."/>
            <person name="Bhonagiri V."/>
            <person name="Zhang X."/>
            <person name="Suruliraj S."/>
            <person name="Warren W."/>
            <person name="Chinwalla A."/>
            <person name="Mardis E.R."/>
            <person name="Wilson R.K."/>
        </authorList>
    </citation>
    <scope>NUCLEOTIDE SEQUENCE [LARGE SCALE GENOMIC DNA]</scope>
    <source>
        <strain evidence="1 2">YIT 11859</strain>
    </source>
</reference>
<dbReference type="OrthoDB" id="5297106at2"/>
<dbReference type="Proteomes" id="UP000005156">
    <property type="component" value="Unassembled WGS sequence"/>
</dbReference>
<dbReference type="EMBL" id="AFBP01000022">
    <property type="protein sequence ID" value="EGG55753.1"/>
    <property type="molecule type" value="Genomic_DNA"/>
</dbReference>
<dbReference type="InterPro" id="IPR035069">
    <property type="entry name" value="TTHA1013/TTHA0281-like"/>
</dbReference>
<dbReference type="RefSeq" id="WP_008863916.1">
    <property type="nucleotide sequence ID" value="NZ_GL883695.1"/>
</dbReference>
<dbReference type="eggNOG" id="COG4226">
    <property type="taxonomic scope" value="Bacteria"/>
</dbReference>
<protein>
    <submittedName>
        <fullName evidence="1">Toxin-antitoxin system, antitoxin component, HicB domain protein</fullName>
    </submittedName>
</protein>
<name>F3QJA5_9BURK</name>
<organism evidence="1 2">
    <name type="scientific">Parasutterella excrementihominis YIT 11859</name>
    <dbReference type="NCBI Taxonomy" id="762966"/>
    <lineage>
        <taxon>Bacteria</taxon>
        <taxon>Pseudomonadati</taxon>
        <taxon>Pseudomonadota</taxon>
        <taxon>Betaproteobacteria</taxon>
        <taxon>Burkholderiales</taxon>
        <taxon>Sutterellaceae</taxon>
        <taxon>Parasutterella</taxon>
    </lineage>
</organism>
<dbReference type="SUPFAM" id="SSF143100">
    <property type="entry name" value="TTHA1013/TTHA0281-like"/>
    <property type="match status" value="1"/>
</dbReference>
<comment type="caution">
    <text evidence="1">The sequence shown here is derived from an EMBL/GenBank/DDBJ whole genome shotgun (WGS) entry which is preliminary data.</text>
</comment>
<keyword evidence="2" id="KW-1185">Reference proteome</keyword>
<proteinExistence type="predicted"/>
<evidence type="ECO:0000313" key="2">
    <source>
        <dbReference type="Proteomes" id="UP000005156"/>
    </source>
</evidence>
<evidence type="ECO:0000313" key="1">
    <source>
        <dbReference type="EMBL" id="EGG55753.1"/>
    </source>
</evidence>
<accession>F3QJA5</accession>